<accession>A0A409XU18</accession>
<dbReference type="EMBL" id="NHYD01000436">
    <property type="protein sequence ID" value="PPQ94186.1"/>
    <property type="molecule type" value="Genomic_DNA"/>
</dbReference>
<dbReference type="Proteomes" id="UP000283269">
    <property type="component" value="Unassembled WGS sequence"/>
</dbReference>
<gene>
    <name evidence="1" type="ORF">CVT25_003824</name>
</gene>
<comment type="caution">
    <text evidence="1">The sequence shown here is derived from an EMBL/GenBank/DDBJ whole genome shotgun (WGS) entry which is preliminary data.</text>
</comment>
<name>A0A409XU18_PSICY</name>
<evidence type="ECO:0000313" key="1">
    <source>
        <dbReference type="EMBL" id="PPQ94186.1"/>
    </source>
</evidence>
<proteinExistence type="predicted"/>
<keyword evidence="2" id="KW-1185">Reference proteome</keyword>
<dbReference type="InParanoid" id="A0A409XU18"/>
<dbReference type="AlphaFoldDB" id="A0A409XU18"/>
<protein>
    <submittedName>
        <fullName evidence="1">Uncharacterized protein</fullName>
    </submittedName>
</protein>
<sequence length="93" mass="10569">MKFSPPALKATVFEGRGTRMSWKKGEEDLLGGQERRREILFRIPLEYINLAAKRRGDWSGFTCVCLSEKRPALLHCLGTFKAGRSTQTRLAAR</sequence>
<organism evidence="1 2">
    <name type="scientific">Psilocybe cyanescens</name>
    <dbReference type="NCBI Taxonomy" id="93625"/>
    <lineage>
        <taxon>Eukaryota</taxon>
        <taxon>Fungi</taxon>
        <taxon>Dikarya</taxon>
        <taxon>Basidiomycota</taxon>
        <taxon>Agaricomycotina</taxon>
        <taxon>Agaricomycetes</taxon>
        <taxon>Agaricomycetidae</taxon>
        <taxon>Agaricales</taxon>
        <taxon>Agaricineae</taxon>
        <taxon>Strophariaceae</taxon>
        <taxon>Psilocybe</taxon>
    </lineage>
</organism>
<evidence type="ECO:0000313" key="2">
    <source>
        <dbReference type="Proteomes" id="UP000283269"/>
    </source>
</evidence>
<reference evidence="1 2" key="1">
    <citation type="journal article" date="2018" name="Evol. Lett.">
        <title>Horizontal gene cluster transfer increased hallucinogenic mushroom diversity.</title>
        <authorList>
            <person name="Reynolds H.T."/>
            <person name="Vijayakumar V."/>
            <person name="Gluck-Thaler E."/>
            <person name="Korotkin H.B."/>
            <person name="Matheny P.B."/>
            <person name="Slot J.C."/>
        </authorList>
    </citation>
    <scope>NUCLEOTIDE SEQUENCE [LARGE SCALE GENOMIC DNA]</scope>
    <source>
        <strain evidence="1 2">2631</strain>
    </source>
</reference>